<sequence length="222" mass="25839">MKILLCELGNIYISDSYQVKSVNSYMEMASVINYNRNTTVMSCDGQLPNDQFIECYNKIGQAVLPLMSVNDEQLHISCDQEKIRLIGRLLALNPIYIDVKKMRKFIDMSERYPAMILDKIISEYCGLKKLSRQYILIEAKYRIDQNRISTEACVPGLHPYIKSVPEKQWTLLYEKAYGSKMHSCPSELKSCIESYIPKISIQMTCQYLCLWFKTHKIWLTTS</sequence>
<evidence type="ECO:0000313" key="2">
    <source>
        <dbReference type="Proteomes" id="UP000683360"/>
    </source>
</evidence>
<gene>
    <name evidence="1" type="ORF">MEDL_25356</name>
</gene>
<dbReference type="Proteomes" id="UP000683360">
    <property type="component" value="Unassembled WGS sequence"/>
</dbReference>
<comment type="caution">
    <text evidence="1">The sequence shown here is derived from an EMBL/GenBank/DDBJ whole genome shotgun (WGS) entry which is preliminary data.</text>
</comment>
<keyword evidence="2" id="KW-1185">Reference proteome</keyword>
<proteinExistence type="predicted"/>
<organism evidence="1 2">
    <name type="scientific">Mytilus edulis</name>
    <name type="common">Blue mussel</name>
    <dbReference type="NCBI Taxonomy" id="6550"/>
    <lineage>
        <taxon>Eukaryota</taxon>
        <taxon>Metazoa</taxon>
        <taxon>Spiralia</taxon>
        <taxon>Lophotrochozoa</taxon>
        <taxon>Mollusca</taxon>
        <taxon>Bivalvia</taxon>
        <taxon>Autobranchia</taxon>
        <taxon>Pteriomorphia</taxon>
        <taxon>Mytilida</taxon>
        <taxon>Mytiloidea</taxon>
        <taxon>Mytilidae</taxon>
        <taxon>Mytilinae</taxon>
        <taxon>Mytilus</taxon>
    </lineage>
</organism>
<dbReference type="EMBL" id="CAJPWZ010001257">
    <property type="protein sequence ID" value="CAG2211247.1"/>
    <property type="molecule type" value="Genomic_DNA"/>
</dbReference>
<name>A0A8S3RRW1_MYTED</name>
<dbReference type="OrthoDB" id="10469981at2759"/>
<protein>
    <submittedName>
        <fullName evidence="1">Uncharacterized protein</fullName>
    </submittedName>
</protein>
<dbReference type="AlphaFoldDB" id="A0A8S3RRW1"/>
<accession>A0A8S3RRW1</accession>
<reference evidence="1" key="1">
    <citation type="submission" date="2021-03" db="EMBL/GenBank/DDBJ databases">
        <authorList>
            <person name="Bekaert M."/>
        </authorList>
    </citation>
    <scope>NUCLEOTIDE SEQUENCE</scope>
</reference>
<evidence type="ECO:0000313" key="1">
    <source>
        <dbReference type="EMBL" id="CAG2211247.1"/>
    </source>
</evidence>